<keyword evidence="1" id="KW-0812">Transmembrane</keyword>
<name>A0A6C0ERW2_9ZZZZ</name>
<proteinExistence type="predicted"/>
<feature type="transmembrane region" description="Helical" evidence="1">
    <location>
        <begin position="21"/>
        <end position="45"/>
    </location>
</feature>
<feature type="transmembrane region" description="Helical" evidence="1">
    <location>
        <begin position="51"/>
        <end position="69"/>
    </location>
</feature>
<feature type="transmembrane region" description="Helical" evidence="1">
    <location>
        <begin position="81"/>
        <end position="102"/>
    </location>
</feature>
<sequence length="115" mass="13514">MEQLFNLFYTFDKLLDKIKKPVYLTIIGFIYISYFLIFFGIFYINKKYIDIFSNLLLTFVCLFLILRFHPFRKHELRDFDATIIFGSAVLLLTNAGLTNIIAHDISNVVTNGKMI</sequence>
<protein>
    <submittedName>
        <fullName evidence="2">Uncharacterized protein</fullName>
    </submittedName>
</protein>
<dbReference type="EMBL" id="MN738925">
    <property type="protein sequence ID" value="QHT31767.1"/>
    <property type="molecule type" value="Genomic_DNA"/>
</dbReference>
<organism evidence="2">
    <name type="scientific">viral metagenome</name>
    <dbReference type="NCBI Taxonomy" id="1070528"/>
    <lineage>
        <taxon>unclassified sequences</taxon>
        <taxon>metagenomes</taxon>
        <taxon>organismal metagenomes</taxon>
    </lineage>
</organism>
<evidence type="ECO:0000313" key="2">
    <source>
        <dbReference type="EMBL" id="QHT31767.1"/>
    </source>
</evidence>
<evidence type="ECO:0000256" key="1">
    <source>
        <dbReference type="SAM" id="Phobius"/>
    </source>
</evidence>
<reference evidence="2" key="1">
    <citation type="journal article" date="2020" name="Nature">
        <title>Giant virus diversity and host interactions through global metagenomics.</title>
        <authorList>
            <person name="Schulz F."/>
            <person name="Roux S."/>
            <person name="Paez-Espino D."/>
            <person name="Jungbluth S."/>
            <person name="Walsh D.A."/>
            <person name="Denef V.J."/>
            <person name="McMahon K.D."/>
            <person name="Konstantinidis K.T."/>
            <person name="Eloe-Fadrosh E.A."/>
            <person name="Kyrpides N.C."/>
            <person name="Woyke T."/>
        </authorList>
    </citation>
    <scope>NUCLEOTIDE SEQUENCE</scope>
    <source>
        <strain evidence="2">GVMAG-M-3300009155-48</strain>
    </source>
</reference>
<keyword evidence="1" id="KW-1133">Transmembrane helix</keyword>
<accession>A0A6C0ERW2</accession>
<dbReference type="AlphaFoldDB" id="A0A6C0ERW2"/>
<keyword evidence="1" id="KW-0472">Membrane</keyword>